<gene>
    <name evidence="3" type="ORF">ACFSNB_11580</name>
</gene>
<reference evidence="4" key="1">
    <citation type="journal article" date="2019" name="Int. J. Syst. Evol. Microbiol.">
        <title>The Global Catalogue of Microorganisms (GCM) 10K type strain sequencing project: providing services to taxonomists for standard genome sequencing and annotation.</title>
        <authorList>
            <consortium name="The Broad Institute Genomics Platform"/>
            <consortium name="The Broad Institute Genome Sequencing Center for Infectious Disease"/>
            <person name="Wu L."/>
            <person name="Ma J."/>
        </authorList>
    </citation>
    <scope>NUCLEOTIDE SEQUENCE [LARGE SCALE GENOMIC DNA]</scope>
    <source>
        <strain evidence="4">KCTC 15012</strain>
    </source>
</reference>
<keyword evidence="2" id="KW-0472">Membrane</keyword>
<dbReference type="Pfam" id="PF04748">
    <property type="entry name" value="Polysacc_deac_2"/>
    <property type="match status" value="1"/>
</dbReference>
<dbReference type="Proteomes" id="UP001597296">
    <property type="component" value="Unassembled WGS sequence"/>
</dbReference>
<feature type="compositionally biased region" description="Low complexity" evidence="1">
    <location>
        <begin position="88"/>
        <end position="122"/>
    </location>
</feature>
<evidence type="ECO:0000256" key="1">
    <source>
        <dbReference type="SAM" id="MobiDB-lite"/>
    </source>
</evidence>
<dbReference type="PANTHER" id="PTHR30105:SF2">
    <property type="entry name" value="DIVERGENT POLYSACCHARIDE DEACETYLASE SUPERFAMILY"/>
    <property type="match status" value="1"/>
</dbReference>
<dbReference type="InterPro" id="IPR011330">
    <property type="entry name" value="Glyco_hydro/deAcase_b/a-brl"/>
</dbReference>
<evidence type="ECO:0000256" key="2">
    <source>
        <dbReference type="SAM" id="Phobius"/>
    </source>
</evidence>
<dbReference type="Gene3D" id="3.20.20.370">
    <property type="entry name" value="Glycoside hydrolase/deacetylase"/>
    <property type="match status" value="1"/>
</dbReference>
<proteinExistence type="predicted"/>
<keyword evidence="2" id="KW-0812">Transmembrane</keyword>
<evidence type="ECO:0000313" key="3">
    <source>
        <dbReference type="EMBL" id="MFD2234447.1"/>
    </source>
</evidence>
<evidence type="ECO:0000313" key="4">
    <source>
        <dbReference type="Proteomes" id="UP001597296"/>
    </source>
</evidence>
<dbReference type="RefSeq" id="WP_377316671.1">
    <property type="nucleotide sequence ID" value="NZ_JBHUIY010000022.1"/>
</dbReference>
<sequence>MAATRYDDLDDEEEDLPPVFDSLSLPPPTPRRKGLPWRPIALGVAGAALLGGGLYVALATDWLESGPHQPEGPRLALPLPERLPAADPAALASAPAAPAGDAPAAAPPTAASAAAPHAAPARALPPPRAEEPGVPQQPSARGSIDKPPSFEALPDLKTAGKPLPTAPLRDLLRRSPAGDLPSPGADGREPRQAYARPWEGPADQARVAVVVGDLGLDRIATEVAINRLPPEVTLAFSPYAANLDQWIRKARDHGHEVLMVVPADGGAGIPVDPGPFGLVGAAAPESNLGRLETVMARGPGAAGLMLQGDGFADAAEAQMVLGTARDRGLLFVGPGGAPPDRTPALAGITSVIDRDLFREAIDFRLNQVAMTARQSGRAVVVLHPRPLSFERLVGWLGQLAPNRLVLAPVSALTAPPPPPAKS</sequence>
<keyword evidence="2" id="KW-1133">Transmembrane helix</keyword>
<feature type="region of interest" description="Disordered" evidence="1">
    <location>
        <begin position="88"/>
        <end position="199"/>
    </location>
</feature>
<feature type="region of interest" description="Disordered" evidence="1">
    <location>
        <begin position="1"/>
        <end position="36"/>
    </location>
</feature>
<protein>
    <submittedName>
        <fullName evidence="3">Divergent polysaccharide deacetylase family protein</fullName>
    </submittedName>
</protein>
<comment type="caution">
    <text evidence="3">The sequence shown here is derived from an EMBL/GenBank/DDBJ whole genome shotgun (WGS) entry which is preliminary data.</text>
</comment>
<dbReference type="PANTHER" id="PTHR30105">
    <property type="entry name" value="UNCHARACTERIZED YIBQ-RELATED"/>
    <property type="match status" value="1"/>
</dbReference>
<dbReference type="SUPFAM" id="SSF88713">
    <property type="entry name" value="Glycoside hydrolase/deacetylase"/>
    <property type="match status" value="1"/>
</dbReference>
<feature type="transmembrane region" description="Helical" evidence="2">
    <location>
        <begin position="40"/>
        <end position="58"/>
    </location>
</feature>
<organism evidence="3 4">
    <name type="scientific">Phaeospirillum tilakii</name>
    <dbReference type="NCBI Taxonomy" id="741673"/>
    <lineage>
        <taxon>Bacteria</taxon>
        <taxon>Pseudomonadati</taxon>
        <taxon>Pseudomonadota</taxon>
        <taxon>Alphaproteobacteria</taxon>
        <taxon>Rhodospirillales</taxon>
        <taxon>Rhodospirillaceae</taxon>
        <taxon>Phaeospirillum</taxon>
    </lineage>
</organism>
<dbReference type="CDD" id="cd10936">
    <property type="entry name" value="CE4_DAC2"/>
    <property type="match status" value="1"/>
</dbReference>
<dbReference type="EMBL" id="JBHUIY010000022">
    <property type="protein sequence ID" value="MFD2234447.1"/>
    <property type="molecule type" value="Genomic_DNA"/>
</dbReference>
<keyword evidence="4" id="KW-1185">Reference proteome</keyword>
<accession>A0ABW5CDJ5</accession>
<dbReference type="InterPro" id="IPR006837">
    <property type="entry name" value="Divergent_DAC"/>
</dbReference>
<name>A0ABW5CDJ5_9PROT</name>